<evidence type="ECO:0000313" key="2">
    <source>
        <dbReference type="Proteomes" id="UP000648722"/>
    </source>
</evidence>
<keyword evidence="2" id="KW-1185">Reference proteome</keyword>
<reference evidence="2" key="1">
    <citation type="journal article" date="2019" name="Int. J. Syst. Evol. Microbiol.">
        <title>The Global Catalogue of Microorganisms (GCM) 10K type strain sequencing project: providing services to taxonomists for standard genome sequencing and annotation.</title>
        <authorList>
            <consortium name="The Broad Institute Genomics Platform"/>
            <consortium name="The Broad Institute Genome Sequencing Center for Infectious Disease"/>
            <person name="Wu L."/>
            <person name="Ma J."/>
        </authorList>
    </citation>
    <scope>NUCLEOTIDE SEQUENCE [LARGE SCALE GENOMIC DNA]</scope>
    <source>
        <strain evidence="2">CGMCC 1.12766</strain>
    </source>
</reference>
<proteinExistence type="predicted"/>
<accession>A0ABQ1XIH7</accession>
<organism evidence="1 2">
    <name type="scientific">Glycocaulis albus</name>
    <dbReference type="NCBI Taxonomy" id="1382801"/>
    <lineage>
        <taxon>Bacteria</taxon>
        <taxon>Pseudomonadati</taxon>
        <taxon>Pseudomonadota</taxon>
        <taxon>Alphaproteobacteria</taxon>
        <taxon>Maricaulales</taxon>
        <taxon>Maricaulaceae</taxon>
        <taxon>Glycocaulis</taxon>
    </lineage>
</organism>
<protein>
    <recommendedName>
        <fullName evidence="3">STAS/SEC14 domain-containing protein</fullName>
    </recommendedName>
</protein>
<evidence type="ECO:0000313" key="1">
    <source>
        <dbReference type="EMBL" id="GGG94464.1"/>
    </source>
</evidence>
<dbReference type="RefSeq" id="WP_188451208.1">
    <property type="nucleotide sequence ID" value="NZ_BMFS01000002.1"/>
</dbReference>
<gene>
    <name evidence="1" type="ORF">GCM10007420_07500</name>
</gene>
<comment type="caution">
    <text evidence="1">The sequence shown here is derived from an EMBL/GenBank/DDBJ whole genome shotgun (WGS) entry which is preliminary data.</text>
</comment>
<name>A0ABQ1XIH7_9PROT</name>
<dbReference type="EMBL" id="BMFS01000002">
    <property type="protein sequence ID" value="GGG94464.1"/>
    <property type="molecule type" value="Genomic_DNA"/>
</dbReference>
<dbReference type="Proteomes" id="UP000648722">
    <property type="component" value="Unassembled WGS sequence"/>
</dbReference>
<sequence length="131" mass="14817">MTGEIEFRVLDDPGLVEALFPAHVKSHHIRTLIGHLTSGAIDPGYNVLLDFTATSTIEFPASDMIELAMKRRRELPAYPGKPLRSAIIGERPAIAPLVEMWEGFFFEDPPAIIFRRFSSREQALNWITEPR</sequence>
<evidence type="ECO:0008006" key="3">
    <source>
        <dbReference type="Google" id="ProtNLM"/>
    </source>
</evidence>